<keyword evidence="1" id="KW-1133">Transmembrane helix</keyword>
<dbReference type="AlphaFoldDB" id="A0A2P2IPK8"/>
<feature type="transmembrane region" description="Helical" evidence="1">
    <location>
        <begin position="12"/>
        <end position="38"/>
    </location>
</feature>
<name>A0A2P2IPK8_RHIMU</name>
<sequence length="49" mass="5868">MQLSLIDGRSSLMYILMSKCWIFFPTMLMNFWFMVLTLKGKSWVLMKSL</sequence>
<dbReference type="EMBL" id="GGEC01002672">
    <property type="protein sequence ID" value="MBW83155.1"/>
    <property type="molecule type" value="Transcribed_RNA"/>
</dbReference>
<keyword evidence="1" id="KW-0472">Membrane</keyword>
<accession>A0A2P2IPK8</accession>
<evidence type="ECO:0000256" key="1">
    <source>
        <dbReference type="SAM" id="Phobius"/>
    </source>
</evidence>
<evidence type="ECO:0000313" key="2">
    <source>
        <dbReference type="EMBL" id="MBW83155.1"/>
    </source>
</evidence>
<organism evidence="2">
    <name type="scientific">Rhizophora mucronata</name>
    <name type="common">Asiatic mangrove</name>
    <dbReference type="NCBI Taxonomy" id="61149"/>
    <lineage>
        <taxon>Eukaryota</taxon>
        <taxon>Viridiplantae</taxon>
        <taxon>Streptophyta</taxon>
        <taxon>Embryophyta</taxon>
        <taxon>Tracheophyta</taxon>
        <taxon>Spermatophyta</taxon>
        <taxon>Magnoliopsida</taxon>
        <taxon>eudicotyledons</taxon>
        <taxon>Gunneridae</taxon>
        <taxon>Pentapetalae</taxon>
        <taxon>rosids</taxon>
        <taxon>fabids</taxon>
        <taxon>Malpighiales</taxon>
        <taxon>Rhizophoraceae</taxon>
        <taxon>Rhizophora</taxon>
    </lineage>
</organism>
<reference evidence="2" key="1">
    <citation type="submission" date="2018-02" db="EMBL/GenBank/DDBJ databases">
        <title>Rhizophora mucronata_Transcriptome.</title>
        <authorList>
            <person name="Meera S.P."/>
            <person name="Sreeshan A."/>
            <person name="Augustine A."/>
        </authorList>
    </citation>
    <scope>NUCLEOTIDE SEQUENCE</scope>
    <source>
        <tissue evidence="2">Leaf</tissue>
    </source>
</reference>
<proteinExistence type="predicted"/>
<protein>
    <submittedName>
        <fullName evidence="2">Uncharacterized protein</fullName>
    </submittedName>
</protein>
<keyword evidence="1" id="KW-0812">Transmembrane</keyword>